<dbReference type="AlphaFoldDB" id="A0A561BRQ7"/>
<sequence length="115" mass="12952">MTPAKRGDQVAPPAQPGHWELRFGSSDAAKGWDELCRQAAANTLRAWEALRADPRPFPQTDRHHRLKGKALSTVNGLEQWQYEVTGGGRVWYVVDEDRRTVWIRHAGTGHPKATD</sequence>
<feature type="region of interest" description="Disordered" evidence="1">
    <location>
        <begin position="1"/>
        <end position="22"/>
    </location>
</feature>
<evidence type="ECO:0008006" key="4">
    <source>
        <dbReference type="Google" id="ProtNLM"/>
    </source>
</evidence>
<keyword evidence="3" id="KW-1185">Reference proteome</keyword>
<dbReference type="EMBL" id="VIVK01000001">
    <property type="protein sequence ID" value="TWD81588.1"/>
    <property type="molecule type" value="Genomic_DNA"/>
</dbReference>
<protein>
    <recommendedName>
        <fullName evidence="4">Type II toxin-antitoxin system RelE/ParE family toxin</fullName>
    </recommendedName>
</protein>
<evidence type="ECO:0000313" key="2">
    <source>
        <dbReference type="EMBL" id="TWD81588.1"/>
    </source>
</evidence>
<comment type="caution">
    <text evidence="2">The sequence shown here is derived from an EMBL/GenBank/DDBJ whole genome shotgun (WGS) entry which is preliminary data.</text>
</comment>
<organism evidence="2 3">
    <name type="scientific">Kribbella amoyensis</name>
    <dbReference type="NCBI Taxonomy" id="996641"/>
    <lineage>
        <taxon>Bacteria</taxon>
        <taxon>Bacillati</taxon>
        <taxon>Actinomycetota</taxon>
        <taxon>Actinomycetes</taxon>
        <taxon>Propionibacteriales</taxon>
        <taxon>Kribbellaceae</taxon>
        <taxon>Kribbella</taxon>
    </lineage>
</organism>
<dbReference type="RefSeq" id="WP_145806534.1">
    <property type="nucleotide sequence ID" value="NZ_VIVK01000001.1"/>
</dbReference>
<evidence type="ECO:0000313" key="3">
    <source>
        <dbReference type="Proteomes" id="UP000318380"/>
    </source>
</evidence>
<dbReference type="OrthoDB" id="487569at2"/>
<evidence type="ECO:0000256" key="1">
    <source>
        <dbReference type="SAM" id="MobiDB-lite"/>
    </source>
</evidence>
<dbReference type="Proteomes" id="UP000318380">
    <property type="component" value="Unassembled WGS sequence"/>
</dbReference>
<accession>A0A561BRQ7</accession>
<reference evidence="2 3" key="1">
    <citation type="submission" date="2019-06" db="EMBL/GenBank/DDBJ databases">
        <title>Sequencing the genomes of 1000 actinobacteria strains.</title>
        <authorList>
            <person name="Klenk H.-P."/>
        </authorList>
    </citation>
    <scope>NUCLEOTIDE SEQUENCE [LARGE SCALE GENOMIC DNA]</scope>
    <source>
        <strain evidence="2 3">DSM 24683</strain>
    </source>
</reference>
<gene>
    <name evidence="2" type="ORF">FB561_2704</name>
</gene>
<name>A0A561BRQ7_9ACTN</name>
<proteinExistence type="predicted"/>